<dbReference type="HOGENOM" id="CLU_070816_0_0_10"/>
<organism evidence="2 3">
    <name type="scientific">Kordia algicida OT-1</name>
    <dbReference type="NCBI Taxonomy" id="391587"/>
    <lineage>
        <taxon>Bacteria</taxon>
        <taxon>Pseudomonadati</taxon>
        <taxon>Bacteroidota</taxon>
        <taxon>Flavobacteriia</taxon>
        <taxon>Flavobacteriales</taxon>
        <taxon>Flavobacteriaceae</taxon>
        <taxon>Kordia</taxon>
    </lineage>
</organism>
<evidence type="ECO:0000313" key="2">
    <source>
        <dbReference type="EMBL" id="EDP95842.1"/>
    </source>
</evidence>
<proteinExistence type="predicted"/>
<dbReference type="Proteomes" id="UP000002945">
    <property type="component" value="Unassembled WGS sequence"/>
</dbReference>
<gene>
    <name evidence="2" type="ORF">KAOT1_05542</name>
</gene>
<dbReference type="EMBL" id="ABIB01000006">
    <property type="protein sequence ID" value="EDP95842.1"/>
    <property type="molecule type" value="Genomic_DNA"/>
</dbReference>
<dbReference type="Gene3D" id="1.10.150.20">
    <property type="entry name" value="5' to 3' exonuclease, C-terminal subdomain"/>
    <property type="match status" value="1"/>
</dbReference>
<evidence type="ECO:0000256" key="1">
    <source>
        <dbReference type="SAM" id="Phobius"/>
    </source>
</evidence>
<sequence length="187" mass="21403">MPLLFLQNLTPTTNWEYFVVFLIGFGCFLIGWIFSKRKTKRKYVKLLEECESKKAEIINTNYEPSEGVRAVKTRERSGKAVDSEEATHVDIENSPLNFDNFGIANASEKDDLKRIKGVGPFIEEKLNTIGIYTFDQISKFSPEDMKTVTELISFFPGRIERDDWKGQANVLKKGGNTDFSKRLSSEK</sequence>
<keyword evidence="1" id="KW-0472">Membrane</keyword>
<reference evidence="2 3" key="1">
    <citation type="journal article" date="2011" name="J. Bacteriol.">
        <title>Genome sequence of the algicidal bacterium Kordia algicida OT-1.</title>
        <authorList>
            <person name="Lee H.S."/>
            <person name="Kang S.G."/>
            <person name="Kwon K.K."/>
            <person name="Lee J.H."/>
            <person name="Kim S.J."/>
        </authorList>
    </citation>
    <scope>NUCLEOTIDE SEQUENCE [LARGE SCALE GENOMIC DNA]</scope>
    <source>
        <strain evidence="2 3">OT-1</strain>
    </source>
</reference>
<protein>
    <submittedName>
        <fullName evidence="2">NADH-quinone oxidoreductase chain E</fullName>
    </submittedName>
</protein>
<dbReference type="RefSeq" id="WP_007093677.1">
    <property type="nucleotide sequence ID" value="NZ_CP142125.1"/>
</dbReference>
<keyword evidence="3" id="KW-1185">Reference proteome</keyword>
<accession>A9E0F7</accession>
<comment type="caution">
    <text evidence="2">The sequence shown here is derived from an EMBL/GenBank/DDBJ whole genome shotgun (WGS) entry which is preliminary data.</text>
</comment>
<keyword evidence="1" id="KW-1133">Transmembrane helix</keyword>
<dbReference type="eggNOG" id="COG3743">
    <property type="taxonomic scope" value="Bacteria"/>
</dbReference>
<evidence type="ECO:0000313" key="3">
    <source>
        <dbReference type="Proteomes" id="UP000002945"/>
    </source>
</evidence>
<dbReference type="OrthoDB" id="9807941at2"/>
<dbReference type="AlphaFoldDB" id="A9E0F7"/>
<dbReference type="STRING" id="391587.KAOT1_05542"/>
<keyword evidence="1" id="KW-0812">Transmembrane</keyword>
<feature type="transmembrane region" description="Helical" evidence="1">
    <location>
        <begin position="15"/>
        <end position="35"/>
    </location>
</feature>
<name>A9E0F7_9FLAO</name>